<dbReference type="Pfam" id="PF07687">
    <property type="entry name" value="M20_dimer"/>
    <property type="match status" value="1"/>
</dbReference>
<gene>
    <name evidence="15" type="primary">dapE</name>
    <name evidence="17" type="ORF">SAMN05444336_10492</name>
</gene>
<evidence type="ECO:0000256" key="9">
    <source>
        <dbReference type="ARBA" id="ARBA00022833"/>
    </source>
</evidence>
<dbReference type="InterPro" id="IPR036264">
    <property type="entry name" value="Bact_exopeptidase_dim_dom"/>
</dbReference>
<comment type="cofactor">
    <cofactor evidence="15">
        <name>Zn(2+)</name>
        <dbReference type="ChEBI" id="CHEBI:29105"/>
    </cofactor>
    <cofactor evidence="15">
        <name>Co(2+)</name>
        <dbReference type="ChEBI" id="CHEBI:48828"/>
    </cofactor>
    <text evidence="15">Binds 2 Zn(2+) or Co(2+) ions per subunit.</text>
</comment>
<dbReference type="Proteomes" id="UP000199118">
    <property type="component" value="Unassembled WGS sequence"/>
</dbReference>
<dbReference type="PROSITE" id="PS00758">
    <property type="entry name" value="ARGE_DAPE_CPG2_1"/>
    <property type="match status" value="1"/>
</dbReference>
<dbReference type="EC" id="3.5.1.18" evidence="4 15"/>
<evidence type="ECO:0000256" key="10">
    <source>
        <dbReference type="ARBA" id="ARBA00022915"/>
    </source>
</evidence>
<dbReference type="PANTHER" id="PTHR43808:SF31">
    <property type="entry name" value="N-ACETYL-L-CITRULLINE DEACETYLASE"/>
    <property type="match status" value="1"/>
</dbReference>
<dbReference type="InterPro" id="IPR002933">
    <property type="entry name" value="Peptidase_M20"/>
</dbReference>
<dbReference type="InterPro" id="IPR011650">
    <property type="entry name" value="Peptidase_M20_dimer"/>
</dbReference>
<dbReference type="OrthoDB" id="9809784at2"/>
<evidence type="ECO:0000256" key="12">
    <source>
        <dbReference type="ARBA" id="ARBA00023285"/>
    </source>
</evidence>
<dbReference type="CDD" id="cd03891">
    <property type="entry name" value="M20_DapE_proteobac"/>
    <property type="match status" value="1"/>
</dbReference>
<dbReference type="InterPro" id="IPR005941">
    <property type="entry name" value="DapE_proteobac"/>
</dbReference>
<feature type="binding site" evidence="15">
    <location>
        <position position="105"/>
    </location>
    <ligand>
        <name>Zn(2+)</name>
        <dbReference type="ChEBI" id="CHEBI:29105"/>
        <label>2</label>
    </ligand>
</feature>
<feature type="active site" evidence="15">
    <location>
        <position position="74"/>
    </location>
</feature>
<keyword evidence="12 15" id="KW-0170">Cobalt</keyword>
<dbReference type="NCBIfam" id="NF009557">
    <property type="entry name" value="PRK13009.1"/>
    <property type="match status" value="1"/>
</dbReference>
<dbReference type="InterPro" id="IPR001261">
    <property type="entry name" value="ArgE/DapE_CS"/>
</dbReference>
<feature type="binding site" evidence="15">
    <location>
        <position position="105"/>
    </location>
    <ligand>
        <name>Zn(2+)</name>
        <dbReference type="ChEBI" id="CHEBI:29105"/>
        <label>1</label>
    </ligand>
</feature>
<dbReference type="GO" id="GO:0009089">
    <property type="term" value="P:lysine biosynthetic process via diaminopimelate"/>
    <property type="evidence" value="ECO:0007669"/>
    <property type="project" value="UniProtKB-UniRule"/>
</dbReference>
<keyword evidence="7 15" id="KW-0479">Metal-binding</keyword>
<dbReference type="GO" id="GO:0008777">
    <property type="term" value="F:acetylornithine deacetylase activity"/>
    <property type="evidence" value="ECO:0007669"/>
    <property type="project" value="TreeGrafter"/>
</dbReference>
<reference evidence="17 18" key="1">
    <citation type="submission" date="2016-10" db="EMBL/GenBank/DDBJ databases">
        <authorList>
            <person name="de Groot N.N."/>
        </authorList>
    </citation>
    <scope>NUCLEOTIDE SEQUENCE [LARGE SCALE GENOMIC DNA]</scope>
    <source>
        <strain evidence="17 18">DSM 17890</strain>
    </source>
</reference>
<dbReference type="UniPathway" id="UPA00034">
    <property type="reaction ID" value="UER00021"/>
</dbReference>
<dbReference type="Gene3D" id="3.40.630.10">
    <property type="entry name" value="Zn peptidases"/>
    <property type="match status" value="2"/>
</dbReference>
<dbReference type="AlphaFoldDB" id="A0A1H3A848"/>
<evidence type="ECO:0000256" key="2">
    <source>
        <dbReference type="ARBA" id="ARBA00006746"/>
    </source>
</evidence>
<name>A0A1H3A848_9RHOB</name>
<dbReference type="HAMAP" id="MF_01690">
    <property type="entry name" value="DapE"/>
    <property type="match status" value="1"/>
</dbReference>
<evidence type="ECO:0000256" key="14">
    <source>
        <dbReference type="ARBA" id="ARBA00051301"/>
    </source>
</evidence>
<dbReference type="NCBIfam" id="TIGR01246">
    <property type="entry name" value="dapE_proteo"/>
    <property type="match status" value="1"/>
</dbReference>
<evidence type="ECO:0000256" key="13">
    <source>
        <dbReference type="ARBA" id="ARBA00031891"/>
    </source>
</evidence>
<dbReference type="Pfam" id="PF01546">
    <property type="entry name" value="Peptidase_M20"/>
    <property type="match status" value="1"/>
</dbReference>
<keyword evidence="11 15" id="KW-0457">Lysine biosynthesis</keyword>
<evidence type="ECO:0000256" key="3">
    <source>
        <dbReference type="ARBA" id="ARBA00011738"/>
    </source>
</evidence>
<feature type="binding site" evidence="15">
    <location>
        <position position="355"/>
    </location>
    <ligand>
        <name>Zn(2+)</name>
        <dbReference type="ChEBI" id="CHEBI:29105"/>
        <label>2</label>
    </ligand>
</feature>
<comment type="similarity">
    <text evidence="2 15">Belongs to the peptidase M20A family. DapE subfamily.</text>
</comment>
<evidence type="ECO:0000256" key="8">
    <source>
        <dbReference type="ARBA" id="ARBA00022801"/>
    </source>
</evidence>
<feature type="binding site" evidence="15">
    <location>
        <position position="138"/>
    </location>
    <ligand>
        <name>Zn(2+)</name>
        <dbReference type="ChEBI" id="CHEBI:29105"/>
        <label>2</label>
    </ligand>
</feature>
<dbReference type="GO" id="GO:0008270">
    <property type="term" value="F:zinc ion binding"/>
    <property type="evidence" value="ECO:0007669"/>
    <property type="project" value="UniProtKB-UniRule"/>
</dbReference>
<sequence length="382" mass="39934">MSAELDPLDPVALTSALVRCASVTPEEGGALVLLQGLLEAEGFRCTRVDRNGIANLYARFGEQGPALGFNGHTDVVPTGDVSAWTRPPFSGEIAEGKVWGRGACDMKSGVAAWVSAAIAAARGGVRGSLVLMITGDEEGDARDGTVALLDWMDAQGERVDHCVVGEPTSRQGFGDMVKIGRRGSLNARIIARGRQGHSAYPHMALNPLPALAGLCARLAAHELDAGTDHFQASTLALTSIDTGNMATNVIPAEASARLNIRFNDAHDGAGLVAWLEAEAAKAAEESGVGFELRARVSGESFLTPPGRLSDLLSAAIEAETGAAPELSTSGGTSDARFVKAHCPVAEFGLTGLTMHQTDEYAPVDEIERLRAVYARVIAAYFA</sequence>
<evidence type="ECO:0000256" key="11">
    <source>
        <dbReference type="ARBA" id="ARBA00023154"/>
    </source>
</evidence>
<keyword evidence="8 15" id="KW-0378">Hydrolase</keyword>
<protein>
    <recommendedName>
        <fullName evidence="5 15">Succinyl-diaminopimelate desuccinylase</fullName>
        <shortName evidence="15">SDAP desuccinylase</shortName>
        <ecNumber evidence="4 15">3.5.1.18</ecNumber>
    </recommendedName>
    <alternativeName>
        <fullName evidence="13 15">N-succinyl-LL-2,6-diaminoheptanedioate amidohydrolase</fullName>
    </alternativeName>
</protein>
<dbReference type="PANTHER" id="PTHR43808">
    <property type="entry name" value="ACETYLORNITHINE DEACETYLASE"/>
    <property type="match status" value="1"/>
</dbReference>
<dbReference type="GO" id="GO:0006526">
    <property type="term" value="P:L-arginine biosynthetic process"/>
    <property type="evidence" value="ECO:0007669"/>
    <property type="project" value="TreeGrafter"/>
</dbReference>
<comment type="catalytic activity">
    <reaction evidence="14 15">
        <text>N-succinyl-(2S,6S)-2,6-diaminopimelate + H2O = (2S,6S)-2,6-diaminopimelate + succinate</text>
        <dbReference type="Rhea" id="RHEA:22608"/>
        <dbReference type="ChEBI" id="CHEBI:15377"/>
        <dbReference type="ChEBI" id="CHEBI:30031"/>
        <dbReference type="ChEBI" id="CHEBI:57609"/>
        <dbReference type="ChEBI" id="CHEBI:58087"/>
        <dbReference type="EC" id="3.5.1.18"/>
    </reaction>
</comment>
<evidence type="ECO:0000256" key="6">
    <source>
        <dbReference type="ARBA" id="ARBA00022605"/>
    </source>
</evidence>
<dbReference type="SUPFAM" id="SSF53187">
    <property type="entry name" value="Zn-dependent exopeptidases"/>
    <property type="match status" value="1"/>
</dbReference>
<comment type="pathway">
    <text evidence="1 15">Amino-acid biosynthesis; L-lysine biosynthesis via DAP pathway; LL-2,6-diaminopimelate from (S)-tetrahydrodipicolinate (succinylase route): step 3/3.</text>
</comment>
<dbReference type="SUPFAM" id="SSF55031">
    <property type="entry name" value="Bacterial exopeptidase dimerisation domain"/>
    <property type="match status" value="1"/>
</dbReference>
<feature type="binding site" evidence="15">
    <location>
        <position position="72"/>
    </location>
    <ligand>
        <name>Zn(2+)</name>
        <dbReference type="ChEBI" id="CHEBI:29105"/>
        <label>1</label>
    </ligand>
</feature>
<evidence type="ECO:0000313" key="17">
    <source>
        <dbReference type="EMBL" id="SDX25745.1"/>
    </source>
</evidence>
<evidence type="ECO:0000256" key="4">
    <source>
        <dbReference type="ARBA" id="ARBA00011921"/>
    </source>
</evidence>
<organism evidence="17 18">
    <name type="scientific">Albimonas donghaensis</name>
    <dbReference type="NCBI Taxonomy" id="356660"/>
    <lineage>
        <taxon>Bacteria</taxon>
        <taxon>Pseudomonadati</taxon>
        <taxon>Pseudomonadota</taxon>
        <taxon>Alphaproteobacteria</taxon>
        <taxon>Rhodobacterales</taxon>
        <taxon>Paracoccaceae</taxon>
        <taxon>Albimonas</taxon>
    </lineage>
</organism>
<feature type="active site" description="Proton acceptor" evidence="15">
    <location>
        <position position="137"/>
    </location>
</feature>
<evidence type="ECO:0000313" key="18">
    <source>
        <dbReference type="Proteomes" id="UP000199118"/>
    </source>
</evidence>
<feature type="binding site" evidence="15">
    <location>
        <position position="166"/>
    </location>
    <ligand>
        <name>Zn(2+)</name>
        <dbReference type="ChEBI" id="CHEBI:29105"/>
        <label>1</label>
    </ligand>
</feature>
<accession>A0A1H3A848</accession>
<keyword evidence="10 15" id="KW-0220">Diaminopimelate biosynthesis</keyword>
<feature type="domain" description="Peptidase M20 dimerisation" evidence="16">
    <location>
        <begin position="179"/>
        <end position="285"/>
    </location>
</feature>
<dbReference type="PROSITE" id="PS00759">
    <property type="entry name" value="ARGE_DAPE_CPG2_2"/>
    <property type="match status" value="1"/>
</dbReference>
<dbReference type="GO" id="GO:0009014">
    <property type="term" value="F:succinyl-diaminopimelate desuccinylase activity"/>
    <property type="evidence" value="ECO:0007669"/>
    <property type="project" value="UniProtKB-UniRule"/>
</dbReference>
<dbReference type="EMBL" id="FNMZ01000004">
    <property type="protein sequence ID" value="SDX25745.1"/>
    <property type="molecule type" value="Genomic_DNA"/>
</dbReference>
<evidence type="ECO:0000256" key="5">
    <source>
        <dbReference type="ARBA" id="ARBA00022391"/>
    </source>
</evidence>
<keyword evidence="18" id="KW-1185">Reference proteome</keyword>
<dbReference type="STRING" id="356660.SAMN05444336_10492"/>
<keyword evidence="6 15" id="KW-0028">Amino-acid biosynthesis</keyword>
<evidence type="ECO:0000256" key="1">
    <source>
        <dbReference type="ARBA" id="ARBA00005130"/>
    </source>
</evidence>
<keyword evidence="9 15" id="KW-0862">Zinc</keyword>
<comment type="subunit">
    <text evidence="3 15">Homodimer.</text>
</comment>
<dbReference type="GO" id="GO:0050897">
    <property type="term" value="F:cobalt ion binding"/>
    <property type="evidence" value="ECO:0007669"/>
    <property type="project" value="UniProtKB-UniRule"/>
</dbReference>
<dbReference type="InterPro" id="IPR050072">
    <property type="entry name" value="Peptidase_M20A"/>
</dbReference>
<dbReference type="RefSeq" id="WP_092682287.1">
    <property type="nucleotide sequence ID" value="NZ_FNMZ01000004.1"/>
</dbReference>
<evidence type="ECO:0000256" key="7">
    <source>
        <dbReference type="ARBA" id="ARBA00022723"/>
    </source>
</evidence>
<comment type="function">
    <text evidence="15">Catalyzes the hydrolysis of N-succinyl-L,L-diaminopimelic acid (SDAP), forming succinate and LL-2,6-diaminopimelate (DAP), an intermediate involved in the bacterial biosynthesis of lysine and meso-diaminopimelic acid, an essential component of bacterial cell walls.</text>
</comment>
<dbReference type="GO" id="GO:0019877">
    <property type="term" value="P:diaminopimelate biosynthetic process"/>
    <property type="evidence" value="ECO:0007669"/>
    <property type="project" value="UniProtKB-UniRule"/>
</dbReference>
<evidence type="ECO:0000259" key="16">
    <source>
        <dbReference type="Pfam" id="PF07687"/>
    </source>
</evidence>
<evidence type="ECO:0000256" key="15">
    <source>
        <dbReference type="HAMAP-Rule" id="MF_01690"/>
    </source>
</evidence>
<proteinExistence type="inferred from homology"/>